<dbReference type="EMBL" id="JAPWTK010000002">
    <property type="protein sequence ID" value="KAJ8962773.1"/>
    <property type="molecule type" value="Genomic_DNA"/>
</dbReference>
<name>A0AAV8ZGC0_9CUCU</name>
<evidence type="ECO:0000313" key="2">
    <source>
        <dbReference type="Proteomes" id="UP001162162"/>
    </source>
</evidence>
<gene>
    <name evidence="1" type="ORF">NQ318_001172</name>
</gene>
<sequence length="261" mass="30348">MFCYAFCCALFPCYLGYVHFVSLLQKSLKFEKFELQLEISIFRRESKVFLIKLAHIYLTIQINSLRYFEQIEQRGPIEWPPRPPDLTPLDYLRNDTNYGKSFTMYSVNLLTETNTKNRRLPFEKIEDDVISGKQLTIERTVWDKYKCDPDYILFAHAFSSCDTSLTAIQQDVFKGEVKLAMTATDNRCRRIFLQLQCWLGNNLDIHIYNNWYTSCSSDWGAASFFIGTGARPTLSCFRPHSRGSKLFPSQFHCSADLGCSC</sequence>
<protein>
    <submittedName>
        <fullName evidence="1">Uncharacterized protein</fullName>
    </submittedName>
</protein>
<evidence type="ECO:0000313" key="1">
    <source>
        <dbReference type="EMBL" id="KAJ8962773.1"/>
    </source>
</evidence>
<comment type="caution">
    <text evidence="1">The sequence shown here is derived from an EMBL/GenBank/DDBJ whole genome shotgun (WGS) entry which is preliminary data.</text>
</comment>
<dbReference type="Proteomes" id="UP001162162">
    <property type="component" value="Unassembled WGS sequence"/>
</dbReference>
<organism evidence="1 2">
    <name type="scientific">Aromia moschata</name>
    <dbReference type="NCBI Taxonomy" id="1265417"/>
    <lineage>
        <taxon>Eukaryota</taxon>
        <taxon>Metazoa</taxon>
        <taxon>Ecdysozoa</taxon>
        <taxon>Arthropoda</taxon>
        <taxon>Hexapoda</taxon>
        <taxon>Insecta</taxon>
        <taxon>Pterygota</taxon>
        <taxon>Neoptera</taxon>
        <taxon>Endopterygota</taxon>
        <taxon>Coleoptera</taxon>
        <taxon>Polyphaga</taxon>
        <taxon>Cucujiformia</taxon>
        <taxon>Chrysomeloidea</taxon>
        <taxon>Cerambycidae</taxon>
        <taxon>Cerambycinae</taxon>
        <taxon>Callichromatini</taxon>
        <taxon>Aromia</taxon>
    </lineage>
</organism>
<dbReference type="AlphaFoldDB" id="A0AAV8ZGC0"/>
<proteinExistence type="predicted"/>
<accession>A0AAV8ZGC0</accession>
<keyword evidence="2" id="KW-1185">Reference proteome</keyword>
<reference evidence="1" key="1">
    <citation type="journal article" date="2023" name="Insect Mol. Biol.">
        <title>Genome sequencing provides insights into the evolution of gene families encoding plant cell wall-degrading enzymes in longhorned beetles.</title>
        <authorList>
            <person name="Shin N.R."/>
            <person name="Okamura Y."/>
            <person name="Kirsch R."/>
            <person name="Pauchet Y."/>
        </authorList>
    </citation>
    <scope>NUCLEOTIDE SEQUENCE</scope>
    <source>
        <strain evidence="1">AMC_N1</strain>
    </source>
</reference>